<gene>
    <name evidence="1" type="ORF">SDC9_194949</name>
</gene>
<dbReference type="AlphaFoldDB" id="A0A645I7M8"/>
<name>A0A645I7M8_9ZZZZ</name>
<sequence>MTKTLEMVFRNQEGKETVVSLADPRDNLTKAEVDTVMQDIVAKNIFSTKGGDLVQLVDARIRTRDSVALV</sequence>
<organism evidence="1">
    <name type="scientific">bioreactor metagenome</name>
    <dbReference type="NCBI Taxonomy" id="1076179"/>
    <lineage>
        <taxon>unclassified sequences</taxon>
        <taxon>metagenomes</taxon>
        <taxon>ecological metagenomes</taxon>
    </lineage>
</organism>
<evidence type="ECO:0000313" key="1">
    <source>
        <dbReference type="EMBL" id="MPN47347.1"/>
    </source>
</evidence>
<dbReference type="InterPro" id="IPR021321">
    <property type="entry name" value="DUF2922"/>
</dbReference>
<protein>
    <recommendedName>
        <fullName evidence="2">DUF2922 domain-containing protein</fullName>
    </recommendedName>
</protein>
<accession>A0A645I7M8</accession>
<dbReference type="EMBL" id="VSSQ01108769">
    <property type="protein sequence ID" value="MPN47347.1"/>
    <property type="molecule type" value="Genomic_DNA"/>
</dbReference>
<dbReference type="Pfam" id="PF11148">
    <property type="entry name" value="DUF2922"/>
    <property type="match status" value="1"/>
</dbReference>
<evidence type="ECO:0008006" key="2">
    <source>
        <dbReference type="Google" id="ProtNLM"/>
    </source>
</evidence>
<proteinExistence type="predicted"/>
<reference evidence="1" key="1">
    <citation type="submission" date="2019-08" db="EMBL/GenBank/DDBJ databases">
        <authorList>
            <person name="Kucharzyk K."/>
            <person name="Murdoch R.W."/>
            <person name="Higgins S."/>
            <person name="Loffler F."/>
        </authorList>
    </citation>
    <scope>NUCLEOTIDE SEQUENCE</scope>
</reference>
<comment type="caution">
    <text evidence="1">The sequence shown here is derived from an EMBL/GenBank/DDBJ whole genome shotgun (WGS) entry which is preliminary data.</text>
</comment>